<keyword evidence="3" id="KW-1185">Reference proteome</keyword>
<gene>
    <name evidence="2" type="ORF">OHU17_12460</name>
</gene>
<feature type="domain" description="HTH cro/C1-type" evidence="1">
    <location>
        <begin position="14"/>
        <end position="67"/>
    </location>
</feature>
<dbReference type="InterPro" id="IPR001387">
    <property type="entry name" value="Cro/C1-type_HTH"/>
</dbReference>
<dbReference type="Pfam" id="PF19054">
    <property type="entry name" value="DUF5753"/>
    <property type="match status" value="1"/>
</dbReference>
<dbReference type="SUPFAM" id="SSF47413">
    <property type="entry name" value="lambda repressor-like DNA-binding domains"/>
    <property type="match status" value="1"/>
</dbReference>
<proteinExistence type="predicted"/>
<dbReference type="EMBL" id="CP108057">
    <property type="protein sequence ID" value="WUO50817.1"/>
    <property type="molecule type" value="Genomic_DNA"/>
</dbReference>
<name>A0ABZ1RVB3_9ACTN</name>
<evidence type="ECO:0000259" key="1">
    <source>
        <dbReference type="PROSITE" id="PS50943"/>
    </source>
</evidence>
<dbReference type="CDD" id="cd00093">
    <property type="entry name" value="HTH_XRE"/>
    <property type="match status" value="1"/>
</dbReference>
<reference evidence="2" key="1">
    <citation type="submission" date="2022-10" db="EMBL/GenBank/DDBJ databases">
        <title>The complete genomes of actinobacterial strains from the NBC collection.</title>
        <authorList>
            <person name="Joergensen T.S."/>
            <person name="Alvarez Arevalo M."/>
            <person name="Sterndorff E.B."/>
            <person name="Faurdal D."/>
            <person name="Vuksanovic O."/>
            <person name="Mourched A.-S."/>
            <person name="Charusanti P."/>
            <person name="Shaw S."/>
            <person name="Blin K."/>
            <person name="Weber T."/>
        </authorList>
    </citation>
    <scope>NUCLEOTIDE SEQUENCE</scope>
    <source>
        <strain evidence="2">NBC_00283</strain>
    </source>
</reference>
<organism evidence="2 3">
    <name type="scientific">Streptomyces goshikiensis</name>
    <dbReference type="NCBI Taxonomy" id="1942"/>
    <lineage>
        <taxon>Bacteria</taxon>
        <taxon>Bacillati</taxon>
        <taxon>Actinomycetota</taxon>
        <taxon>Actinomycetes</taxon>
        <taxon>Kitasatosporales</taxon>
        <taxon>Streptomycetaceae</taxon>
        <taxon>Streptomyces</taxon>
    </lineage>
</organism>
<dbReference type="Proteomes" id="UP001432075">
    <property type="component" value="Chromosome"/>
</dbReference>
<dbReference type="Pfam" id="PF01381">
    <property type="entry name" value="HTH_3"/>
    <property type="match status" value="1"/>
</dbReference>
<dbReference type="InterPro" id="IPR043917">
    <property type="entry name" value="DUF5753"/>
</dbReference>
<dbReference type="SMART" id="SM00530">
    <property type="entry name" value="HTH_XRE"/>
    <property type="match status" value="1"/>
</dbReference>
<sequence>MAGGATRLVSHLARALREKENLTQKALGEKLGYTGSAISAMETCAQPPSDEMLVKLEETIGAGLGVFEEAREWVRLEKFPPHFQDFALLEEQALSLYLFETQAIYGLFQTESYARALIAGGFPVLSEQRVEELVEARMARAALFDREPVALIELILDEAALRRGIGNKAIMRAQYEHLAELAQRRNVSVQVLPLDIGFTGEHAGMRGGMYLVETPNHERLVYMEMQGESLLLSAPPKVSMYSQQYARIRTQAMGRRNSLAFIEKLAGEQQ</sequence>
<protein>
    <submittedName>
        <fullName evidence="2">Helix-turn-helix transcriptional regulator</fullName>
    </submittedName>
</protein>
<dbReference type="PROSITE" id="PS50943">
    <property type="entry name" value="HTH_CROC1"/>
    <property type="match status" value="1"/>
</dbReference>
<evidence type="ECO:0000313" key="2">
    <source>
        <dbReference type="EMBL" id="WUO50817.1"/>
    </source>
</evidence>
<dbReference type="InterPro" id="IPR010982">
    <property type="entry name" value="Lambda_DNA-bd_dom_sf"/>
</dbReference>
<dbReference type="Gene3D" id="1.10.260.40">
    <property type="entry name" value="lambda repressor-like DNA-binding domains"/>
    <property type="match status" value="1"/>
</dbReference>
<evidence type="ECO:0000313" key="3">
    <source>
        <dbReference type="Proteomes" id="UP001432075"/>
    </source>
</evidence>
<accession>A0ABZ1RVB3</accession>